<comment type="caution">
    <text evidence="3">The sequence shown here is derived from an EMBL/GenBank/DDBJ whole genome shotgun (WGS) entry which is preliminary data.</text>
</comment>
<evidence type="ECO:0000313" key="3">
    <source>
        <dbReference type="EMBL" id="MCR0233289.1"/>
    </source>
</evidence>
<evidence type="ECO:0000256" key="1">
    <source>
        <dbReference type="SAM" id="Phobius"/>
    </source>
</evidence>
<dbReference type="RefSeq" id="WP_002611843.1">
    <property type="nucleotide sequence ID" value="NZ_JBPFKS010000019.1"/>
</dbReference>
<dbReference type="Pfam" id="PF16403">
    <property type="entry name" value="Bact_surface_Ig-like"/>
    <property type="match status" value="1"/>
</dbReference>
<keyword evidence="1" id="KW-0812">Transmembrane</keyword>
<evidence type="ECO:0000259" key="2">
    <source>
        <dbReference type="Pfam" id="PF16403"/>
    </source>
</evidence>
<keyword evidence="1" id="KW-1133">Transmembrane helix</keyword>
<dbReference type="InterPro" id="IPR032179">
    <property type="entry name" value="Cry22Aa_Ig-like"/>
</dbReference>
<dbReference type="InterPro" id="IPR013783">
    <property type="entry name" value="Ig-like_fold"/>
</dbReference>
<organism evidence="3 4">
    <name type="scientific">Clostridium innocuum</name>
    <dbReference type="NCBI Taxonomy" id="1522"/>
    <lineage>
        <taxon>Bacteria</taxon>
        <taxon>Bacillati</taxon>
        <taxon>Bacillota</taxon>
        <taxon>Clostridia</taxon>
        <taxon>Eubacteriales</taxon>
        <taxon>Clostridiaceae</taxon>
        <taxon>Clostridium</taxon>
    </lineage>
</organism>
<gene>
    <name evidence="3" type="ORF">MKC95_10985</name>
</gene>
<proteinExistence type="predicted"/>
<protein>
    <submittedName>
        <fullName evidence="3">Pesticidal protein</fullName>
    </submittedName>
</protein>
<name>A0AAP2XTA5_CLOIN</name>
<dbReference type="Proteomes" id="UP001203972">
    <property type="component" value="Unassembled WGS sequence"/>
</dbReference>
<dbReference type="EMBL" id="JAKTMA010000017">
    <property type="protein sequence ID" value="MCR0233289.1"/>
    <property type="molecule type" value="Genomic_DNA"/>
</dbReference>
<feature type="transmembrane region" description="Helical" evidence="1">
    <location>
        <begin position="12"/>
        <end position="31"/>
    </location>
</feature>
<feature type="domain" description="Pesticidal crystal protein Cry22Aa Ig-like" evidence="2">
    <location>
        <begin position="65"/>
        <end position="124"/>
    </location>
</feature>
<dbReference type="Gene3D" id="2.60.40.10">
    <property type="entry name" value="Immunoglobulins"/>
    <property type="match status" value="1"/>
</dbReference>
<keyword evidence="1" id="KW-0472">Membrane</keyword>
<accession>A0AAP2XTA5</accession>
<evidence type="ECO:0000313" key="4">
    <source>
        <dbReference type="Proteomes" id="UP001203972"/>
    </source>
</evidence>
<reference evidence="3" key="1">
    <citation type="journal article" date="2022" name="Clin. Infect. Dis.">
        <title>Association between Clostridium innocuum and antibiotic-associated diarrhea in adults and children: A cross-sectional study and comparative genomics analysis.</title>
        <authorList>
            <person name="Cherny K.E."/>
            <person name="Muscat E.B."/>
            <person name="Balaji A."/>
            <person name="Mukherjee J."/>
            <person name="Ozer E.A."/>
            <person name="Angarone M.P."/>
            <person name="Hauser A.R."/>
            <person name="Sichel J.S."/>
            <person name="Amponsah E."/>
            <person name="Kociolek L.K."/>
        </authorList>
    </citation>
    <scope>NUCLEOTIDE SEQUENCE</scope>
    <source>
        <strain evidence="3">NU1-AC-029v</strain>
    </source>
</reference>
<dbReference type="AlphaFoldDB" id="A0AAP2XTA5"/>
<sequence length="132" mass="14737">MDNSLKITVPLVTVIIVFGICIGMFTGWFAASKSYIDTSLRKGTQTQLNVNAALLSRSYPRIEGNNIRIKKGKELNIKEHIKAKDDVDGDITSNMDIYGTVNRNEKGIYKVRCVIRNSAGLKTVRYIQIAVD</sequence>